<dbReference type="EMBL" id="DNWC01000155">
    <property type="protein sequence ID" value="HBJ09726.1"/>
    <property type="molecule type" value="Genomic_DNA"/>
</dbReference>
<dbReference type="AlphaFoldDB" id="A0A316R3R2"/>
<gene>
    <name evidence="2" type="ORF">DDY73_12080</name>
</gene>
<feature type="transmembrane region" description="Helical" evidence="1">
    <location>
        <begin position="139"/>
        <end position="167"/>
    </location>
</feature>
<keyword evidence="1" id="KW-0472">Membrane</keyword>
<dbReference type="PANTHER" id="PTHR30188:SF4">
    <property type="entry name" value="PROTEIN TRIGALACTOSYLDIACYLGLYCEROL 1, CHLOROPLASTIC"/>
    <property type="match status" value="1"/>
</dbReference>
<feature type="transmembrane region" description="Helical" evidence="1">
    <location>
        <begin position="41"/>
        <end position="62"/>
    </location>
</feature>
<reference evidence="2 3" key="1">
    <citation type="journal article" date="2018" name="Nat. Biotechnol.">
        <title>A standardized bacterial taxonomy based on genome phylogeny substantially revises the tree of life.</title>
        <authorList>
            <person name="Parks D.H."/>
            <person name="Chuvochina M."/>
            <person name="Waite D.W."/>
            <person name="Rinke C."/>
            <person name="Skarshewski A."/>
            <person name="Chaumeil P.A."/>
            <person name="Hugenholtz P."/>
        </authorList>
    </citation>
    <scope>NUCLEOTIDE SEQUENCE [LARGE SCALE GENOMIC DNA]</scope>
    <source>
        <strain evidence="2">UBA11482</strain>
    </source>
</reference>
<organism evidence="2 3">
    <name type="scientific">Coprobacter fastidiosus</name>
    <dbReference type="NCBI Taxonomy" id="1099853"/>
    <lineage>
        <taxon>Bacteria</taxon>
        <taxon>Pseudomonadati</taxon>
        <taxon>Bacteroidota</taxon>
        <taxon>Bacteroidia</taxon>
        <taxon>Bacteroidales</taxon>
        <taxon>Barnesiellaceae</taxon>
        <taxon>Coprobacter</taxon>
    </lineage>
</organism>
<comment type="caution">
    <text evidence="2">The sequence shown here is derived from an EMBL/GenBank/DDBJ whole genome shotgun (WGS) entry which is preliminary data.</text>
</comment>
<dbReference type="Proteomes" id="UP000262954">
    <property type="component" value="Unassembled WGS sequence"/>
</dbReference>
<dbReference type="GO" id="GO:0043190">
    <property type="term" value="C:ATP-binding cassette (ABC) transporter complex"/>
    <property type="evidence" value="ECO:0007669"/>
    <property type="project" value="InterPro"/>
</dbReference>
<name>A0A316R3R2_9BACT</name>
<sequence>MFILKSLNKFGEYILLMGKVFSIPDRWSEFFRRYIMEVYQLVIDSIAIVVTISLFIGAVIAIQTSLNIMSPLIPPYTVGLITRDTLLLEFSSSIMCLILAGKIGSNIASEIGTMRVTEQIDALDIMGVNSANYLILPKITALVTFIPILVAFSMFTGLFGGYLVSIFTSIIPTSRYVYGLQSYFNEYYIWYSIIKSLFFGFVISSVASFYGYKVKGGALEVGQASTDSVVVSSVTILLLDVLLTKILLQ</sequence>
<keyword evidence="1" id="KW-0812">Transmembrane</keyword>
<evidence type="ECO:0000313" key="2">
    <source>
        <dbReference type="EMBL" id="HBJ09726.1"/>
    </source>
</evidence>
<evidence type="ECO:0000256" key="1">
    <source>
        <dbReference type="SAM" id="Phobius"/>
    </source>
</evidence>
<dbReference type="PANTHER" id="PTHR30188">
    <property type="entry name" value="ABC TRANSPORTER PERMEASE PROTEIN-RELATED"/>
    <property type="match status" value="1"/>
</dbReference>
<accession>A0A316R3R2</accession>
<dbReference type="GO" id="GO:0005548">
    <property type="term" value="F:phospholipid transporter activity"/>
    <property type="evidence" value="ECO:0007669"/>
    <property type="project" value="TreeGrafter"/>
</dbReference>
<evidence type="ECO:0000313" key="3">
    <source>
        <dbReference type="Proteomes" id="UP000262954"/>
    </source>
</evidence>
<dbReference type="InterPro" id="IPR030802">
    <property type="entry name" value="Permease_MalE"/>
</dbReference>
<feature type="transmembrane region" description="Helical" evidence="1">
    <location>
        <begin position="230"/>
        <end position="248"/>
    </location>
</feature>
<proteinExistence type="predicted"/>
<dbReference type="Pfam" id="PF02405">
    <property type="entry name" value="MlaE"/>
    <property type="match status" value="1"/>
</dbReference>
<feature type="transmembrane region" description="Helical" evidence="1">
    <location>
        <begin position="188"/>
        <end position="210"/>
    </location>
</feature>
<protein>
    <submittedName>
        <fullName evidence="2">ABC transporter permease</fullName>
    </submittedName>
</protein>
<keyword evidence="1" id="KW-1133">Transmembrane helix</keyword>